<reference evidence="1 2" key="1">
    <citation type="submission" date="2018-08" db="EMBL/GenBank/DDBJ databases">
        <title>A genome reference for cultivated species of the human gut microbiota.</title>
        <authorList>
            <person name="Zou Y."/>
            <person name="Xue W."/>
            <person name="Luo G."/>
        </authorList>
    </citation>
    <scope>NUCLEOTIDE SEQUENCE [LARGE SCALE GENOMIC DNA]</scope>
    <source>
        <strain evidence="1 2">AM22-7AC</strain>
    </source>
</reference>
<dbReference type="AlphaFoldDB" id="A0A414SE53"/>
<comment type="caution">
    <text evidence="1">The sequence shown here is derived from an EMBL/GenBank/DDBJ whole genome shotgun (WGS) entry which is preliminary data.</text>
</comment>
<proteinExistence type="predicted"/>
<dbReference type="EMBL" id="QRIA01000015">
    <property type="protein sequence ID" value="RHG17491.1"/>
    <property type="molecule type" value="Genomic_DNA"/>
</dbReference>
<sequence length="62" mass="7140">MTVLITKEKAELFVAAHEDKNVSRNESDGYPKTDHKYMDLNNKAGRVKYMKVSEDGMTDIIY</sequence>
<accession>A0A414SE53</accession>
<dbReference type="Proteomes" id="UP000285697">
    <property type="component" value="Unassembled WGS sequence"/>
</dbReference>
<protein>
    <submittedName>
        <fullName evidence="1">Uncharacterized protein</fullName>
    </submittedName>
</protein>
<evidence type="ECO:0000313" key="1">
    <source>
        <dbReference type="EMBL" id="RHG17491.1"/>
    </source>
</evidence>
<name>A0A414SE53_MEDGN</name>
<evidence type="ECO:0000313" key="2">
    <source>
        <dbReference type="Proteomes" id="UP000285697"/>
    </source>
</evidence>
<gene>
    <name evidence="1" type="ORF">DW270_11525</name>
</gene>
<organism evidence="1 2">
    <name type="scientific">Mediterraneibacter gnavus</name>
    <name type="common">Ruminococcus gnavus</name>
    <dbReference type="NCBI Taxonomy" id="33038"/>
    <lineage>
        <taxon>Bacteria</taxon>
        <taxon>Bacillati</taxon>
        <taxon>Bacillota</taxon>
        <taxon>Clostridia</taxon>
        <taxon>Lachnospirales</taxon>
        <taxon>Lachnospiraceae</taxon>
        <taxon>Mediterraneibacter</taxon>
    </lineage>
</organism>